<dbReference type="InterPro" id="IPR051112">
    <property type="entry name" value="CWC26_splicing_factor"/>
</dbReference>
<evidence type="ECO:0000256" key="1">
    <source>
        <dbReference type="ARBA" id="ARBA00011069"/>
    </source>
</evidence>
<dbReference type="EMBL" id="BDSA01000006">
    <property type="protein sequence ID" value="GBE62681.1"/>
    <property type="molecule type" value="Genomic_DNA"/>
</dbReference>
<dbReference type="GO" id="GO:0005684">
    <property type="term" value="C:U2-type spliceosomal complex"/>
    <property type="evidence" value="ECO:0007669"/>
    <property type="project" value="TreeGrafter"/>
</dbReference>
<name>A0A2H6KI74_9APIC</name>
<comment type="caution">
    <text evidence="2">The sequence shown here is derived from an EMBL/GenBank/DDBJ whole genome shotgun (WGS) entry which is preliminary data.</text>
</comment>
<dbReference type="GeneID" id="39876451"/>
<dbReference type="GO" id="GO:0003723">
    <property type="term" value="F:RNA binding"/>
    <property type="evidence" value="ECO:0007669"/>
    <property type="project" value="TreeGrafter"/>
</dbReference>
<evidence type="ECO:0000313" key="2">
    <source>
        <dbReference type="EMBL" id="GBE62681.1"/>
    </source>
</evidence>
<comment type="similarity">
    <text evidence="1">Belongs to the CWC26 family.</text>
</comment>
<accession>A0A2H6KI74</accession>
<dbReference type="VEuPathDB" id="PiroplasmaDB:BOVATA_041740"/>
<gene>
    <name evidence="2" type="ORF">BOVATA_041740</name>
</gene>
<reference evidence="2 3" key="1">
    <citation type="journal article" date="2017" name="BMC Genomics">
        <title>Whole-genome assembly of Babesia ovata and comparative genomics between closely related pathogens.</title>
        <authorList>
            <person name="Yamagishi J."/>
            <person name="Asada M."/>
            <person name="Hakimi H."/>
            <person name="Tanaka T.Q."/>
            <person name="Sugimoto C."/>
            <person name="Kawazu S."/>
        </authorList>
    </citation>
    <scope>NUCLEOTIDE SEQUENCE [LARGE SCALE GENOMIC DNA]</scope>
    <source>
        <strain evidence="2 3">Miyake</strain>
    </source>
</reference>
<protein>
    <submittedName>
        <fullName evidence="2">Pre-mRNA-splicing factor related protein, putative</fullName>
    </submittedName>
</protein>
<dbReference type="Proteomes" id="UP000236319">
    <property type="component" value="Unassembled WGS sequence"/>
</dbReference>
<dbReference type="AlphaFoldDB" id="A0A2H6KI74"/>
<organism evidence="2 3">
    <name type="scientific">Babesia ovata</name>
    <dbReference type="NCBI Taxonomy" id="189622"/>
    <lineage>
        <taxon>Eukaryota</taxon>
        <taxon>Sar</taxon>
        <taxon>Alveolata</taxon>
        <taxon>Apicomplexa</taxon>
        <taxon>Aconoidasida</taxon>
        <taxon>Piroplasmida</taxon>
        <taxon>Babesiidae</taxon>
        <taxon>Babesia</taxon>
    </lineage>
</organism>
<proteinExistence type="inferred from homology"/>
<dbReference type="GO" id="GO:0000398">
    <property type="term" value="P:mRNA splicing, via spliceosome"/>
    <property type="evidence" value="ECO:0007669"/>
    <property type="project" value="TreeGrafter"/>
</dbReference>
<keyword evidence="3" id="KW-1185">Reference proteome</keyword>
<dbReference type="PANTHER" id="PTHR31809:SF0">
    <property type="entry name" value="BUD13 HOMOLOG"/>
    <property type="match status" value="1"/>
</dbReference>
<dbReference type="GO" id="GO:0070274">
    <property type="term" value="C:RES complex"/>
    <property type="evidence" value="ECO:0007669"/>
    <property type="project" value="TreeGrafter"/>
</dbReference>
<dbReference type="PANTHER" id="PTHR31809">
    <property type="entry name" value="BUD13 HOMOLOG"/>
    <property type="match status" value="1"/>
</dbReference>
<dbReference type="RefSeq" id="XP_028868924.1">
    <property type="nucleotide sequence ID" value="XM_029013091.1"/>
</dbReference>
<dbReference type="Pfam" id="PF09736">
    <property type="entry name" value="Bud13"/>
    <property type="match status" value="1"/>
</dbReference>
<dbReference type="InterPro" id="IPR018609">
    <property type="entry name" value="Bud13"/>
</dbReference>
<evidence type="ECO:0000313" key="3">
    <source>
        <dbReference type="Proteomes" id="UP000236319"/>
    </source>
</evidence>
<sequence length="262" mass="30145">MKRNKRAFNATIIDNDELNIISGKRGDVSDIDQTEYLAPLDESDADDGPVVVNAAEVLAGMLFIDGIITFSGISNRVEERRRSPTPPRRTLLNDDDDVIYRDKSGRRITREQWLLLHEKRKAKTGRAESTQELSWGKGLVQKVNHEAQEAEERRLAQQPLNRYDIDEEYDRELKARSRWSDPMFSSELPHSGIPLLKGVHFVSDGDAPKCRFVGVPNRFNIEPGYRWDGVIRGKGYEERWFKAEASRKAKQQERYLNNIADM</sequence>
<dbReference type="OrthoDB" id="6022at2759"/>